<comment type="caution">
    <text evidence="1">The sequence shown here is derived from an EMBL/GenBank/DDBJ whole genome shotgun (WGS) entry which is preliminary data.</text>
</comment>
<dbReference type="EMBL" id="JBJQND010000007">
    <property type="protein sequence ID" value="KAL3872241.1"/>
    <property type="molecule type" value="Genomic_DNA"/>
</dbReference>
<sequence>MCLIVSDSLPKILRVFEHESEKLIRAVEEVILNFNPKDPYWKGKITEKGDENTNKIEMKTCNEQPLANEANLEILQLSLRVLQMNRKRILQTLMEHPSPEIVNQLHDVEEQILEIQDTLNKKKYSGKSGCLD</sequence>
<reference evidence="1 2" key="1">
    <citation type="submission" date="2024-11" db="EMBL/GenBank/DDBJ databases">
        <title>Chromosome-level genome assembly of the freshwater bivalve Anodonta woodiana.</title>
        <authorList>
            <person name="Chen X."/>
        </authorList>
    </citation>
    <scope>NUCLEOTIDE SEQUENCE [LARGE SCALE GENOMIC DNA]</scope>
    <source>
        <strain evidence="1">MN2024</strain>
        <tissue evidence="1">Gills</tissue>
    </source>
</reference>
<organism evidence="1 2">
    <name type="scientific">Sinanodonta woodiana</name>
    <name type="common">Chinese pond mussel</name>
    <name type="synonym">Anodonta woodiana</name>
    <dbReference type="NCBI Taxonomy" id="1069815"/>
    <lineage>
        <taxon>Eukaryota</taxon>
        <taxon>Metazoa</taxon>
        <taxon>Spiralia</taxon>
        <taxon>Lophotrochozoa</taxon>
        <taxon>Mollusca</taxon>
        <taxon>Bivalvia</taxon>
        <taxon>Autobranchia</taxon>
        <taxon>Heteroconchia</taxon>
        <taxon>Palaeoheterodonta</taxon>
        <taxon>Unionida</taxon>
        <taxon>Unionoidea</taxon>
        <taxon>Unionidae</taxon>
        <taxon>Unioninae</taxon>
        <taxon>Sinanodonta</taxon>
    </lineage>
</organism>
<dbReference type="AlphaFoldDB" id="A0ABD3WE72"/>
<evidence type="ECO:0000313" key="2">
    <source>
        <dbReference type="Proteomes" id="UP001634394"/>
    </source>
</evidence>
<keyword evidence="2" id="KW-1185">Reference proteome</keyword>
<gene>
    <name evidence="1" type="ORF">ACJMK2_040177</name>
</gene>
<protein>
    <submittedName>
        <fullName evidence="1">Uncharacterized protein</fullName>
    </submittedName>
</protein>
<proteinExistence type="predicted"/>
<dbReference type="Proteomes" id="UP001634394">
    <property type="component" value="Unassembled WGS sequence"/>
</dbReference>
<evidence type="ECO:0000313" key="1">
    <source>
        <dbReference type="EMBL" id="KAL3872241.1"/>
    </source>
</evidence>
<accession>A0ABD3WE72</accession>
<name>A0ABD3WE72_SINWO</name>